<dbReference type="EMBL" id="BTSY01000007">
    <property type="protein sequence ID" value="GMT36483.1"/>
    <property type="molecule type" value="Genomic_DNA"/>
</dbReference>
<comment type="caution">
    <text evidence="2">The sequence shown here is derived from an EMBL/GenBank/DDBJ whole genome shotgun (WGS) entry which is preliminary data.</text>
</comment>
<name>A0AAV5WYR6_9BILA</name>
<dbReference type="AlphaFoldDB" id="A0AAV5WYR6"/>
<keyword evidence="3" id="KW-1185">Reference proteome</keyword>
<reference evidence="2" key="1">
    <citation type="submission" date="2023-10" db="EMBL/GenBank/DDBJ databases">
        <title>Genome assembly of Pristionchus species.</title>
        <authorList>
            <person name="Yoshida K."/>
            <person name="Sommer R.J."/>
        </authorList>
    </citation>
    <scope>NUCLEOTIDE SEQUENCE</scope>
    <source>
        <strain evidence="2">RS5133</strain>
    </source>
</reference>
<sequence length="107" mass="11635">QLNSTNPNVDELKDCGCKPPCKESSFSSTRSVLTYPAFGYTVGVGTTNQSQAMKEEQDSRTTTTTTTTTEASTTHVISAPTYTPCTMSPLYNSVMETNRFNETSRDG</sequence>
<feature type="non-terminal residue" evidence="2">
    <location>
        <position position="1"/>
    </location>
</feature>
<proteinExistence type="predicted"/>
<feature type="compositionally biased region" description="Low complexity" evidence="1">
    <location>
        <begin position="61"/>
        <end position="72"/>
    </location>
</feature>
<gene>
    <name evidence="2" type="ORF">PFISCL1PPCAC_27780</name>
</gene>
<evidence type="ECO:0000313" key="3">
    <source>
        <dbReference type="Proteomes" id="UP001432322"/>
    </source>
</evidence>
<dbReference type="Proteomes" id="UP001432322">
    <property type="component" value="Unassembled WGS sequence"/>
</dbReference>
<feature type="region of interest" description="Disordered" evidence="1">
    <location>
        <begin position="49"/>
        <end position="72"/>
    </location>
</feature>
<accession>A0AAV5WYR6</accession>
<evidence type="ECO:0000313" key="2">
    <source>
        <dbReference type="EMBL" id="GMT36483.1"/>
    </source>
</evidence>
<feature type="non-terminal residue" evidence="2">
    <location>
        <position position="107"/>
    </location>
</feature>
<organism evidence="2 3">
    <name type="scientific">Pristionchus fissidentatus</name>
    <dbReference type="NCBI Taxonomy" id="1538716"/>
    <lineage>
        <taxon>Eukaryota</taxon>
        <taxon>Metazoa</taxon>
        <taxon>Ecdysozoa</taxon>
        <taxon>Nematoda</taxon>
        <taxon>Chromadorea</taxon>
        <taxon>Rhabditida</taxon>
        <taxon>Rhabditina</taxon>
        <taxon>Diplogasteromorpha</taxon>
        <taxon>Diplogasteroidea</taxon>
        <taxon>Neodiplogasteridae</taxon>
        <taxon>Pristionchus</taxon>
    </lineage>
</organism>
<protein>
    <submittedName>
        <fullName evidence="2">Uncharacterized protein</fullName>
    </submittedName>
</protein>
<evidence type="ECO:0000256" key="1">
    <source>
        <dbReference type="SAM" id="MobiDB-lite"/>
    </source>
</evidence>